<dbReference type="FunFam" id="3.40.50.410:FF:000118">
    <property type="entry name" value="Collagen type VI alpha 6 chain"/>
    <property type="match status" value="1"/>
</dbReference>
<reference evidence="10" key="1">
    <citation type="submission" date="2012-01" db="EMBL/GenBank/DDBJ databases">
        <title>The Genome Sequence of Oreochromis niloticus (Nile Tilapia).</title>
        <authorList>
            <consortium name="Broad Institute Genome Assembly Team"/>
            <consortium name="Broad Institute Sequencing Platform"/>
            <person name="Di Palma F."/>
            <person name="Johnson J."/>
            <person name="Lander E.S."/>
            <person name="Lindblad-Toh K."/>
        </authorList>
    </citation>
    <scope>NUCLEOTIDE SEQUENCE [LARGE SCALE GENOMIC DNA]</scope>
</reference>
<evidence type="ECO:0000313" key="10">
    <source>
        <dbReference type="Proteomes" id="UP000005207"/>
    </source>
</evidence>
<dbReference type="CDD" id="cd01472">
    <property type="entry name" value="vWA_collagen"/>
    <property type="match status" value="2"/>
</dbReference>
<dbReference type="Proteomes" id="UP000005207">
    <property type="component" value="Linkage group LG11"/>
</dbReference>
<feature type="domain" description="VWFA" evidence="8">
    <location>
        <begin position="1260"/>
        <end position="1431"/>
    </location>
</feature>
<dbReference type="Pfam" id="PF00092">
    <property type="entry name" value="VWA"/>
    <property type="match status" value="8"/>
</dbReference>
<keyword evidence="4" id="KW-0677">Repeat</keyword>
<feature type="domain" description="VWFA" evidence="8">
    <location>
        <begin position="889"/>
        <end position="1061"/>
    </location>
</feature>
<dbReference type="InterPro" id="IPR002035">
    <property type="entry name" value="VWF_A"/>
</dbReference>
<feature type="domain" description="VWFA" evidence="8">
    <location>
        <begin position="703"/>
        <end position="873"/>
    </location>
</feature>
<dbReference type="PRINTS" id="PR00453">
    <property type="entry name" value="VWFADOMAIN"/>
</dbReference>
<dbReference type="GO" id="GO:0005576">
    <property type="term" value="C:extracellular region"/>
    <property type="evidence" value="ECO:0007669"/>
    <property type="project" value="UniProtKB-SubCell"/>
</dbReference>
<evidence type="ECO:0000256" key="7">
    <source>
        <dbReference type="SAM" id="MobiDB-lite"/>
    </source>
</evidence>
<proteinExistence type="predicted"/>
<keyword evidence="10" id="KW-1185">Reference proteome</keyword>
<evidence type="ECO:0000256" key="4">
    <source>
        <dbReference type="ARBA" id="ARBA00022737"/>
    </source>
</evidence>
<keyword evidence="6" id="KW-0175">Coiled coil</keyword>
<feature type="domain" description="VWFA" evidence="8">
    <location>
        <begin position="502"/>
        <end position="676"/>
    </location>
</feature>
<sequence>MLNEHFVGKAGSRAVQKVPQIAVVITDGKSQDDVESHAKNLRRRGIVLYAIGIKDADASQLREIANDDQHVYSVSDFAALQGISQNIIQTLCTTVEEAKRQLLQLSQECARATVADIVFLVDSSSSIGVDNFEEIRQFLRSFILGLDIGPDKIRIGLAQYSDETYQEFLLKDHMDKDSLLAEVDQFPYRTGGRETGKAIDFLQSVYFTKEAGSRASQRVPQFAVVITDGDSTDDVVEPAKRLRDQGVIIFGIGVGEVNQQELESIVNLPAHHFLYTIDSYQALQRLTDSLLQTVCISVESRSQALAEKFADIFFLVDSGISQADFQQIRSILVRLVNQLNIGASGYRLGLAQYGTVTKVEFLLNTFQTKEDTLAGVRSFRQSRLQPNQPRYLGSALEYASSNFFTNESGSRASQGFRQFLVVLSGKDSDDQVFKQTRLIKSLGVTIVGVSLGASMDEIRVIATAPHVYESTINAVPTLKNVFEAEEVEITLTRDCKAAKLADLVFIVDESGSIGSENFDLVRSFLQSVVSGLDIGDKRVRVGIVTYSDRATALVYLNSFNQTDSLLNFIKILPYRGGGTNTGAALDFTRENIFTEDAGSRKDKGVQQVAVVITDGESQDNVTEAAAALRRAGVTVYAVGVQNANEAELNQIASHPPNKHVFIVDTFDKLKGLKKNLQKTLCYNIIHQNVCFSFPGCVQTDEADMFFLIDHSGSIHPTDFYDMKKFIIEFINTFRIGPQHVRMGVAKYADSPNLEFDLTDYTDATTLEKAVEEIIQVGGGTQTGRALEFMSPHFERAVATRGHKVPEFLVVITDGKSQDKVKVPAERLRKQGVIVYAIGVKDADVAELEEISGNPKRTFFVNNFDALKPIKDDIITDICSPDVCKDIPGDLVFLIDSSGSIYPEDYTKMKEFMKSVIRKSIIGKNEVHVGVMQFSTVQRLEFPLNVHYTKEEMSTAIDNMEQMGGGTYTGKAIREVSQYFDAARGGRPSLRQRLVVITDGEAQDAVNRPAAALRAKGVVVYAIGVVDANTTQLLEISGSPDRMYAERDFDALRDLESSGDEIIQTERADIIFLVDGSTSITLKKFQSMLKFMQSMVNQTTVGKDLTRFGVILYSNEPKSIFTLNQFSSKQEVSKAIMALKSPYGDTYTGKALKYALQFFDAKYGGRAELQVPQILMVITDGDATDPYSLNEPSVALRNKGVTVFSIGVEGANKTQLEVMAGHDKSRVFYVDNFDALEKLYKNITQVLCNSTKPVCEKQSADLVFLVDQSGSISQADYAVMKNFTIDLINSFKVSEDFIRAGFAQFSDIFQHEFYLNQFYTEKEISDHILKMSQRGGGTNIGLALTSIKEYFEASRGSRKSEGISQNLVLITDGESQDDVEDPAIELRALGIEVFAIGIGDVHILELLQITGTPESLFTVQNFGSLENIKQKVVDTILIFCLCLPLLPAISTSCSIDIAIGFDISRRRNPNEVLVSGHNKLRTFLPEIANYVSSVQGLCCLGPEPIKPNVAYRIVSRDGNTVEDFSFSEYSNNVVTKVMDFNLAEPTYFNTALLRSFGEKFKLQSNAGVKVLVIFSDGFDEDVMMLENESESLRQSGVSALLVVALEGARYPTQLQMVEFGRGFGYKLPLSIGMPSIGSTILKQIDAVSNRECCDVMCKCSGHEGIRGSRGPPGSKGGRGLPGPSGPQGVQGCSGVRGQKVEQCR</sequence>
<evidence type="ECO:0000313" key="9">
    <source>
        <dbReference type="Ensembl" id="ENSONIP00000002545.2"/>
    </source>
</evidence>
<keyword evidence="2" id="KW-0964">Secreted</keyword>
<organism evidence="9 10">
    <name type="scientific">Oreochromis niloticus</name>
    <name type="common">Nile tilapia</name>
    <name type="synonym">Tilapia nilotica</name>
    <dbReference type="NCBI Taxonomy" id="8128"/>
    <lineage>
        <taxon>Eukaryota</taxon>
        <taxon>Metazoa</taxon>
        <taxon>Chordata</taxon>
        <taxon>Craniata</taxon>
        <taxon>Vertebrata</taxon>
        <taxon>Euteleostomi</taxon>
        <taxon>Actinopterygii</taxon>
        <taxon>Neopterygii</taxon>
        <taxon>Teleostei</taxon>
        <taxon>Neoteleostei</taxon>
        <taxon>Acanthomorphata</taxon>
        <taxon>Ovalentaria</taxon>
        <taxon>Cichlomorphae</taxon>
        <taxon>Cichliformes</taxon>
        <taxon>Cichlidae</taxon>
        <taxon>African cichlids</taxon>
        <taxon>Pseudocrenilabrinae</taxon>
        <taxon>Oreochromini</taxon>
        <taxon>Oreochromis</taxon>
    </lineage>
</organism>
<feature type="coiled-coil region" evidence="6">
    <location>
        <begin position="88"/>
        <end position="115"/>
    </location>
</feature>
<feature type="domain" description="VWFA" evidence="8">
    <location>
        <begin position="1068"/>
        <end position="1242"/>
    </location>
</feature>
<dbReference type="PROSITE" id="PS50234">
    <property type="entry name" value="VWFA"/>
    <property type="match status" value="8"/>
</dbReference>
<dbReference type="FunFam" id="3.40.50.410:FF:000004">
    <property type="entry name" value="collagen alpha-6(VI) chain"/>
    <property type="match status" value="5"/>
</dbReference>
<gene>
    <name evidence="9" type="primary">COL6A6</name>
</gene>
<evidence type="ECO:0000259" key="8">
    <source>
        <dbReference type="PROSITE" id="PS50234"/>
    </source>
</evidence>
<dbReference type="PANTHER" id="PTHR24020">
    <property type="entry name" value="COLLAGEN ALPHA"/>
    <property type="match status" value="1"/>
</dbReference>
<dbReference type="HOGENOM" id="CLU_000182_1_0_1"/>
<reference evidence="9" key="2">
    <citation type="submission" date="2025-08" db="UniProtKB">
        <authorList>
            <consortium name="Ensembl"/>
        </authorList>
    </citation>
    <scope>IDENTIFICATION</scope>
</reference>
<evidence type="ECO:0000256" key="3">
    <source>
        <dbReference type="ARBA" id="ARBA00022729"/>
    </source>
</evidence>
<keyword evidence="3" id="KW-0732">Signal</keyword>
<evidence type="ECO:0000256" key="2">
    <source>
        <dbReference type="ARBA" id="ARBA00022525"/>
    </source>
</evidence>
<protein>
    <submittedName>
        <fullName evidence="9">Collagen type VI alpha 6 chain</fullName>
    </submittedName>
</protein>
<comment type="subcellular location">
    <subcellularLocation>
        <location evidence="1">Secreted</location>
    </subcellularLocation>
</comment>
<feature type="region of interest" description="Disordered" evidence="7">
    <location>
        <begin position="1665"/>
        <end position="1703"/>
    </location>
</feature>
<evidence type="ECO:0000256" key="6">
    <source>
        <dbReference type="SAM" id="Coils"/>
    </source>
</evidence>
<accession>I3J105</accession>
<feature type="domain" description="VWFA" evidence="8">
    <location>
        <begin position="116"/>
        <end position="290"/>
    </location>
</feature>
<dbReference type="SMART" id="SM00327">
    <property type="entry name" value="VWA"/>
    <property type="match status" value="8"/>
</dbReference>
<evidence type="ECO:0000256" key="1">
    <source>
        <dbReference type="ARBA" id="ARBA00004613"/>
    </source>
</evidence>
<dbReference type="InterPro" id="IPR036465">
    <property type="entry name" value="vWFA_dom_sf"/>
</dbReference>
<dbReference type="GeneTree" id="ENSGT00940000155619"/>
<feature type="domain" description="VWFA" evidence="8">
    <location>
        <begin position="311"/>
        <end position="504"/>
    </location>
</feature>
<evidence type="ECO:0000256" key="5">
    <source>
        <dbReference type="ARBA" id="ARBA00023180"/>
    </source>
</evidence>
<dbReference type="eggNOG" id="KOG3544">
    <property type="taxonomic scope" value="Eukaryota"/>
</dbReference>
<dbReference type="PANTHER" id="PTHR24020:SF86">
    <property type="entry name" value="COLLAGEN, TYPE VI, ALPHA 4"/>
    <property type="match status" value="1"/>
</dbReference>
<name>I3J105_ORENI</name>
<dbReference type="Ensembl" id="ENSONIT00000002546.2">
    <property type="protein sequence ID" value="ENSONIP00000002545.2"/>
    <property type="gene ID" value="ENSONIG00000002034.2"/>
</dbReference>
<dbReference type="InterPro" id="IPR050525">
    <property type="entry name" value="ECM_Assembly_Org"/>
</dbReference>
<dbReference type="Gene3D" id="3.40.50.410">
    <property type="entry name" value="von Willebrand factor, type A domain"/>
    <property type="match status" value="8"/>
</dbReference>
<feature type="domain" description="VWFA" evidence="8">
    <location>
        <begin position="1"/>
        <end position="87"/>
    </location>
</feature>
<dbReference type="CDD" id="cd01450">
    <property type="entry name" value="vWFA_subfamily_ECM"/>
    <property type="match status" value="1"/>
</dbReference>
<feature type="compositionally biased region" description="Gly residues" evidence="7">
    <location>
        <begin position="1672"/>
        <end position="1681"/>
    </location>
</feature>
<reference evidence="9" key="3">
    <citation type="submission" date="2025-09" db="UniProtKB">
        <authorList>
            <consortium name="Ensembl"/>
        </authorList>
    </citation>
    <scope>IDENTIFICATION</scope>
</reference>
<dbReference type="SUPFAM" id="SSF53300">
    <property type="entry name" value="vWA-like"/>
    <property type="match status" value="9"/>
</dbReference>
<keyword evidence="5" id="KW-0325">Glycoprotein</keyword>